<gene>
    <name evidence="4" type="ORF">OVA965_LOCUS40791</name>
    <name evidence="5" type="ORF">TMI583_LOCUS42292</name>
</gene>
<name>A0A8S2FWM4_9BILA</name>
<dbReference type="AlphaFoldDB" id="A0A8S2FWM4"/>
<protein>
    <recommendedName>
        <fullName evidence="3">Phosphoribosyltransferase domain-containing protein</fullName>
    </recommendedName>
</protein>
<proteinExistence type="predicted"/>
<evidence type="ECO:0000313" key="5">
    <source>
        <dbReference type="EMBL" id="CAF4375909.1"/>
    </source>
</evidence>
<evidence type="ECO:0000259" key="3">
    <source>
        <dbReference type="Pfam" id="PF00156"/>
    </source>
</evidence>
<dbReference type="InterPro" id="IPR000836">
    <property type="entry name" value="PRTase_dom"/>
</dbReference>
<dbReference type="InterPro" id="IPR029057">
    <property type="entry name" value="PRTase-like"/>
</dbReference>
<comment type="caution">
    <text evidence="4">The sequence shown here is derived from an EMBL/GenBank/DDBJ whole genome shotgun (WGS) entry which is preliminary data.</text>
</comment>
<evidence type="ECO:0000256" key="2">
    <source>
        <dbReference type="ARBA" id="ARBA00022975"/>
    </source>
</evidence>
<evidence type="ECO:0000313" key="6">
    <source>
        <dbReference type="Proteomes" id="UP000677228"/>
    </source>
</evidence>
<dbReference type="SUPFAM" id="SSF53271">
    <property type="entry name" value="PRTase-like"/>
    <property type="match status" value="1"/>
</dbReference>
<dbReference type="Pfam" id="PF00156">
    <property type="entry name" value="Pribosyltran"/>
    <property type="match status" value="1"/>
</dbReference>
<dbReference type="GO" id="GO:0006222">
    <property type="term" value="P:UMP biosynthetic process"/>
    <property type="evidence" value="ECO:0007669"/>
    <property type="project" value="TreeGrafter"/>
</dbReference>
<sequence length="122" mass="13534">RSVSQLVNDLLEKSNIECDSICGVPYTALPVASVISVEYNRPMLIRRKEAKSYGTKKMIEGIYKNNDQCLIIEDIVTTGSSVIETAQSLREHGLRVNNAIVFLDREQNGKNNLEANGITLHG</sequence>
<dbReference type="Proteomes" id="UP000677228">
    <property type="component" value="Unassembled WGS sequence"/>
</dbReference>
<dbReference type="Proteomes" id="UP000682733">
    <property type="component" value="Unassembled WGS sequence"/>
</dbReference>
<dbReference type="GO" id="GO:0004588">
    <property type="term" value="F:orotate phosphoribosyltransferase activity"/>
    <property type="evidence" value="ECO:0007669"/>
    <property type="project" value="TreeGrafter"/>
</dbReference>
<reference evidence="4" key="1">
    <citation type="submission" date="2021-02" db="EMBL/GenBank/DDBJ databases">
        <authorList>
            <person name="Nowell W R."/>
        </authorList>
    </citation>
    <scope>NUCLEOTIDE SEQUENCE</scope>
</reference>
<dbReference type="GO" id="GO:0004590">
    <property type="term" value="F:orotidine-5'-phosphate decarboxylase activity"/>
    <property type="evidence" value="ECO:0007669"/>
    <property type="project" value="TreeGrafter"/>
</dbReference>
<accession>A0A8S2FWM4</accession>
<feature type="non-terminal residue" evidence="4">
    <location>
        <position position="1"/>
    </location>
</feature>
<evidence type="ECO:0000313" key="4">
    <source>
        <dbReference type="EMBL" id="CAF1577805.1"/>
    </source>
</evidence>
<comment type="pathway">
    <text evidence="1">Pyrimidine metabolism; UMP biosynthesis via de novo pathway.</text>
</comment>
<dbReference type="Gene3D" id="3.40.50.2020">
    <property type="match status" value="1"/>
</dbReference>
<dbReference type="EMBL" id="CAJOBA010068151">
    <property type="protein sequence ID" value="CAF4375909.1"/>
    <property type="molecule type" value="Genomic_DNA"/>
</dbReference>
<dbReference type="PANTHER" id="PTHR19278">
    <property type="entry name" value="OROTATE PHOSPHORIBOSYLTRANSFERASE"/>
    <property type="match status" value="1"/>
</dbReference>
<organism evidence="4 6">
    <name type="scientific">Didymodactylos carnosus</name>
    <dbReference type="NCBI Taxonomy" id="1234261"/>
    <lineage>
        <taxon>Eukaryota</taxon>
        <taxon>Metazoa</taxon>
        <taxon>Spiralia</taxon>
        <taxon>Gnathifera</taxon>
        <taxon>Rotifera</taxon>
        <taxon>Eurotatoria</taxon>
        <taxon>Bdelloidea</taxon>
        <taxon>Philodinida</taxon>
        <taxon>Philodinidae</taxon>
        <taxon>Didymodactylos</taxon>
    </lineage>
</organism>
<evidence type="ECO:0000256" key="1">
    <source>
        <dbReference type="ARBA" id="ARBA00004725"/>
    </source>
</evidence>
<dbReference type="GO" id="GO:0019856">
    <property type="term" value="P:pyrimidine nucleobase biosynthetic process"/>
    <property type="evidence" value="ECO:0007669"/>
    <property type="project" value="TreeGrafter"/>
</dbReference>
<dbReference type="CDD" id="cd06223">
    <property type="entry name" value="PRTases_typeI"/>
    <property type="match status" value="1"/>
</dbReference>
<dbReference type="PANTHER" id="PTHR19278:SF9">
    <property type="entry name" value="URIDINE 5'-MONOPHOSPHATE SYNTHASE"/>
    <property type="match status" value="1"/>
</dbReference>
<feature type="domain" description="Phosphoribosyltransferase" evidence="3">
    <location>
        <begin position="7"/>
        <end position="109"/>
    </location>
</feature>
<dbReference type="EMBL" id="CAJNOK010045167">
    <property type="protein sequence ID" value="CAF1577805.1"/>
    <property type="molecule type" value="Genomic_DNA"/>
</dbReference>
<keyword evidence="2" id="KW-0665">Pyrimidine biosynthesis</keyword>